<gene>
    <name evidence="1" type="ORF">BDY19DRAFT_987261</name>
</gene>
<protein>
    <submittedName>
        <fullName evidence="1">Uncharacterized protein</fullName>
    </submittedName>
</protein>
<dbReference type="Proteomes" id="UP001055072">
    <property type="component" value="Unassembled WGS sequence"/>
</dbReference>
<evidence type="ECO:0000313" key="2">
    <source>
        <dbReference type="Proteomes" id="UP001055072"/>
    </source>
</evidence>
<name>A0ACB8TSK8_9APHY</name>
<organism evidence="1 2">
    <name type="scientific">Irpex rosettiformis</name>
    <dbReference type="NCBI Taxonomy" id="378272"/>
    <lineage>
        <taxon>Eukaryota</taxon>
        <taxon>Fungi</taxon>
        <taxon>Dikarya</taxon>
        <taxon>Basidiomycota</taxon>
        <taxon>Agaricomycotina</taxon>
        <taxon>Agaricomycetes</taxon>
        <taxon>Polyporales</taxon>
        <taxon>Irpicaceae</taxon>
        <taxon>Irpex</taxon>
    </lineage>
</organism>
<dbReference type="EMBL" id="MU274936">
    <property type="protein sequence ID" value="KAI0084960.1"/>
    <property type="molecule type" value="Genomic_DNA"/>
</dbReference>
<comment type="caution">
    <text evidence="1">The sequence shown here is derived from an EMBL/GenBank/DDBJ whole genome shotgun (WGS) entry which is preliminary data.</text>
</comment>
<keyword evidence="2" id="KW-1185">Reference proteome</keyword>
<proteinExistence type="predicted"/>
<accession>A0ACB8TSK8</accession>
<evidence type="ECO:0000313" key="1">
    <source>
        <dbReference type="EMBL" id="KAI0084960.1"/>
    </source>
</evidence>
<sequence length="780" mass="86290">MPNSRLNPPSDPKSLDISESLVAKPLPDGYWVQAFPYSHKHKHPDLIGYGLGFQSTPSTIRVFNNPLNESGSAGWKVSGVASLEFPVAMDYADLTGDGYNDIIICDRYGPNMDNLWESGSDKDGGRVQWLRNPGDRTSQSFWKAQKIGNSTACHFTTASVVQVLAFPIIPKSSDLTSPAPVIVFTPEYADIKDKSPGPKTWKSHNAYPDHFRMIHDVKVLPKANGELDMLLVSGKEGVVLLWYDVPKDKYEYNIVGTGIPNPEDGVTKYWGAGSVDVCRVGDDDIGYISTCEAFHGNIVAVYTKSEDAPKGVESLKDAAYWTRYVIDDYGPLDHESQTGTLHHVATVRFPETKEDYFAVACLGAPTGKRKSIHTANQGVYMYKPTDLKKVLFEKIKVTGESAGRLAVASFCAEHHLGIASISYYVPGYHTGPDAPSLRFNDLRTGGTAITATKLDKEVLLRIPRPSALAPGQATPTFPFWDLAGKRLGLVVLGPRATTKLNPEVGAVKVIYGNLTILDPHSGQSEIRGVAPAAHTHHTTVIAPFAKITAGEHGTVFMSVQILDNHSQGPFTTMSQVVTENSLPRREGVSDEARDVKIPFIRVDRTNWGMEGGLWNDFQFFNATGYHVYFNDDAMEKVVHIQAWTLGLGETVLLSFVLQSFCEIHYCLTNGGGTAGMRYFPDDYTAPIDVKKELTKEYVHKNSTLLVVPPMHEHGPLWRIKRGTKATPIIRDNDTVSYPWHAWLASEFGEYKLPIEPPIVEAKQRFDVWMAFEFPSSSFQY</sequence>
<reference evidence="1" key="1">
    <citation type="journal article" date="2021" name="Environ. Microbiol.">
        <title>Gene family expansions and transcriptome signatures uncover fungal adaptations to wood decay.</title>
        <authorList>
            <person name="Hage H."/>
            <person name="Miyauchi S."/>
            <person name="Viragh M."/>
            <person name="Drula E."/>
            <person name="Min B."/>
            <person name="Chaduli D."/>
            <person name="Navarro D."/>
            <person name="Favel A."/>
            <person name="Norest M."/>
            <person name="Lesage-Meessen L."/>
            <person name="Balint B."/>
            <person name="Merenyi Z."/>
            <person name="de Eugenio L."/>
            <person name="Morin E."/>
            <person name="Martinez A.T."/>
            <person name="Baldrian P."/>
            <person name="Stursova M."/>
            <person name="Martinez M.J."/>
            <person name="Novotny C."/>
            <person name="Magnuson J.K."/>
            <person name="Spatafora J.W."/>
            <person name="Maurice S."/>
            <person name="Pangilinan J."/>
            <person name="Andreopoulos W."/>
            <person name="LaButti K."/>
            <person name="Hundley H."/>
            <person name="Na H."/>
            <person name="Kuo A."/>
            <person name="Barry K."/>
            <person name="Lipzen A."/>
            <person name="Henrissat B."/>
            <person name="Riley R."/>
            <person name="Ahrendt S."/>
            <person name="Nagy L.G."/>
            <person name="Grigoriev I.V."/>
            <person name="Martin F."/>
            <person name="Rosso M.N."/>
        </authorList>
    </citation>
    <scope>NUCLEOTIDE SEQUENCE</scope>
    <source>
        <strain evidence="1">CBS 384.51</strain>
    </source>
</reference>